<evidence type="ECO:0000259" key="10">
    <source>
        <dbReference type="PROSITE" id="PS50850"/>
    </source>
</evidence>
<feature type="transmembrane region" description="Helical" evidence="9">
    <location>
        <begin position="396"/>
        <end position="417"/>
    </location>
</feature>
<dbReference type="eggNOG" id="COG3104">
    <property type="taxonomic scope" value="Bacteria"/>
</dbReference>
<keyword evidence="5" id="KW-0653">Protein transport</keyword>
<dbReference type="CDD" id="cd17346">
    <property type="entry name" value="MFS_DtpA_like"/>
    <property type="match status" value="1"/>
</dbReference>
<dbReference type="KEGG" id="caby:Cabys_2725"/>
<dbReference type="EMBL" id="CP018099">
    <property type="protein sequence ID" value="APF19473.1"/>
    <property type="molecule type" value="Genomic_DNA"/>
</dbReference>
<keyword evidence="7 9" id="KW-0472">Membrane</keyword>
<feature type="transmembrane region" description="Helical" evidence="9">
    <location>
        <begin position="137"/>
        <end position="157"/>
    </location>
</feature>
<keyword evidence="3" id="KW-1003">Cell membrane</keyword>
<accession>H1XPJ1</accession>
<dbReference type="Proteomes" id="UP000183868">
    <property type="component" value="Chromosome"/>
</dbReference>
<dbReference type="GO" id="GO:0006857">
    <property type="term" value="P:oligopeptide transport"/>
    <property type="evidence" value="ECO:0007669"/>
    <property type="project" value="InterPro"/>
</dbReference>
<reference evidence="11 14" key="2">
    <citation type="submission" date="2016-11" db="EMBL/GenBank/DDBJ databases">
        <title>Genomic analysis of Caldithrix abyssi and proposal of a novel bacterial phylum Caldithrichaeota.</title>
        <authorList>
            <person name="Kublanov I."/>
            <person name="Sigalova O."/>
            <person name="Gavrilov S."/>
            <person name="Lebedinsky A."/>
            <person name="Ivanova N."/>
            <person name="Daum C."/>
            <person name="Reddy T."/>
            <person name="Klenk H.P."/>
            <person name="Goker M."/>
            <person name="Reva O."/>
            <person name="Miroshnichenko M."/>
            <person name="Kyprides N."/>
            <person name="Woyke T."/>
            <person name="Gelfand M."/>
        </authorList>
    </citation>
    <scope>NUCLEOTIDE SEQUENCE [LARGE SCALE GENOMIC DNA]</scope>
    <source>
        <strain evidence="11 14">LF13</strain>
    </source>
</reference>
<proteinExistence type="inferred from homology"/>
<evidence type="ECO:0000256" key="4">
    <source>
        <dbReference type="ARBA" id="ARBA00022692"/>
    </source>
</evidence>
<dbReference type="OrthoDB" id="9772725at2"/>
<dbReference type="Proteomes" id="UP000004671">
    <property type="component" value="Chromosome"/>
</dbReference>
<dbReference type="EMBL" id="CM001402">
    <property type="protein sequence ID" value="EHO43362.1"/>
    <property type="molecule type" value="Genomic_DNA"/>
</dbReference>
<evidence type="ECO:0000256" key="5">
    <source>
        <dbReference type="ARBA" id="ARBA00022856"/>
    </source>
</evidence>
<dbReference type="InterPro" id="IPR050171">
    <property type="entry name" value="MFS_Transporters"/>
</dbReference>
<feature type="transmembrane region" description="Helical" evidence="9">
    <location>
        <begin position="268"/>
        <end position="288"/>
    </location>
</feature>
<dbReference type="InterPro" id="IPR036259">
    <property type="entry name" value="MFS_trans_sf"/>
</dbReference>
<dbReference type="Pfam" id="PF00854">
    <property type="entry name" value="PTR2"/>
    <property type="match status" value="2"/>
</dbReference>
<sequence length="427" mass="47684">MFKNHPKGLMTLFFTEMWERFGFYTMLAVFTLYMDEVFGWSDAYKGQVYGIYLAFVYFTPIAGGWIADRFLGYRTTIKIGAIVLAIGYALLALSNVDRVWIFFVALGVIIIGNGLFKANISVLVGNLYPLGSPNKDAGYNIFYMGINLGAFLAPLAATALHKFFGTYQSAFAAAAVGMLLSFIVFEIWKSNYMYADHASAENKADETTREEKVDPAIEKERIFALLTIFAIVIFFWMSFHQNGFALTLFAQRSIVRSEWLRPETYATFNPLFILILTPVIVAFWGWLNKKGKEPSTPAKIGWGMFISAMAMVIMVIASAMGGDADANNMSPWWLISTYFVITIGELCLSPMGLSFVSKVAPQRMRGLMMGGWFGATAIGNYLSGFIGGFYNTLTHTQFFAILTVLLLLSALMVKIFLNRLEHATRGT</sequence>
<feature type="transmembrane region" description="Helical" evidence="9">
    <location>
        <begin position="300"/>
        <end position="320"/>
    </location>
</feature>
<evidence type="ECO:0000256" key="1">
    <source>
        <dbReference type="ARBA" id="ARBA00004651"/>
    </source>
</evidence>
<gene>
    <name evidence="11" type="ORF">Cabys_2725</name>
    <name evidence="12" type="ORF">Calab_3765</name>
</gene>
<evidence type="ECO:0000313" key="12">
    <source>
        <dbReference type="EMBL" id="EHO43362.1"/>
    </source>
</evidence>
<feature type="transmembrane region" description="Helical" evidence="9">
    <location>
        <begin position="367"/>
        <end position="390"/>
    </location>
</feature>
<dbReference type="PANTHER" id="PTHR23517">
    <property type="entry name" value="RESISTANCE PROTEIN MDTM, PUTATIVE-RELATED-RELATED"/>
    <property type="match status" value="1"/>
</dbReference>
<keyword evidence="5" id="KW-0571">Peptide transport</keyword>
<evidence type="ECO:0000256" key="6">
    <source>
        <dbReference type="ARBA" id="ARBA00022989"/>
    </source>
</evidence>
<evidence type="ECO:0000256" key="3">
    <source>
        <dbReference type="ARBA" id="ARBA00022475"/>
    </source>
</evidence>
<dbReference type="InterPro" id="IPR005279">
    <property type="entry name" value="Dipep/tripep_permease"/>
</dbReference>
<dbReference type="InterPro" id="IPR018456">
    <property type="entry name" value="PTR2_symporter_CS"/>
</dbReference>
<comment type="similarity">
    <text evidence="8">Belongs to the major facilitator superfamily. Proton-dependent oligopeptide transporter (POT/PTR) (TC 2.A.17) family.</text>
</comment>
<evidence type="ECO:0000256" key="7">
    <source>
        <dbReference type="ARBA" id="ARBA00023136"/>
    </source>
</evidence>
<evidence type="ECO:0000256" key="2">
    <source>
        <dbReference type="ARBA" id="ARBA00022448"/>
    </source>
</evidence>
<dbReference type="NCBIfam" id="TIGR00924">
    <property type="entry name" value="yjdL_sub1_fam"/>
    <property type="match status" value="1"/>
</dbReference>
<evidence type="ECO:0000313" key="14">
    <source>
        <dbReference type="Proteomes" id="UP000183868"/>
    </source>
</evidence>
<feature type="transmembrane region" description="Helical" evidence="9">
    <location>
        <begin position="222"/>
        <end position="239"/>
    </location>
</feature>
<evidence type="ECO:0000256" key="8">
    <source>
        <dbReference type="RuleBase" id="RU003755"/>
    </source>
</evidence>
<keyword evidence="6 9" id="KW-1133">Transmembrane helix</keyword>
<dbReference type="AlphaFoldDB" id="H1XPJ1"/>
<dbReference type="PANTHER" id="PTHR23517:SF15">
    <property type="entry name" value="PROTON-DEPENDENT OLIGOPEPTIDE FAMILY TRANSPORT PROTEIN"/>
    <property type="match status" value="1"/>
</dbReference>
<protein>
    <submittedName>
        <fullName evidence="12">Amino acid/peptide transporter</fullName>
    </submittedName>
    <submittedName>
        <fullName evidence="11">Proton-dependent oligopeptide transporter, POT family</fullName>
    </submittedName>
</protein>
<dbReference type="SUPFAM" id="SSF103473">
    <property type="entry name" value="MFS general substrate transporter"/>
    <property type="match status" value="1"/>
</dbReference>
<dbReference type="GO" id="GO:1904680">
    <property type="term" value="F:peptide transmembrane transporter activity"/>
    <property type="evidence" value="ECO:0007669"/>
    <property type="project" value="InterPro"/>
</dbReference>
<feature type="transmembrane region" description="Helical" evidence="9">
    <location>
        <begin position="47"/>
        <end position="67"/>
    </location>
</feature>
<feature type="domain" description="Major facilitator superfamily (MFS) profile" evidence="10">
    <location>
        <begin position="8"/>
        <end position="421"/>
    </location>
</feature>
<evidence type="ECO:0000313" key="11">
    <source>
        <dbReference type="EMBL" id="APF19473.1"/>
    </source>
</evidence>
<dbReference type="FunCoup" id="H1XPJ1">
    <property type="interactions" value="142"/>
</dbReference>
<name>H1XPJ1_CALAY</name>
<reference evidence="12 13" key="1">
    <citation type="submission" date="2011-09" db="EMBL/GenBank/DDBJ databases">
        <title>The permanent draft genome of Caldithrix abyssi DSM 13497.</title>
        <authorList>
            <consortium name="US DOE Joint Genome Institute (JGI-PGF)"/>
            <person name="Lucas S."/>
            <person name="Han J."/>
            <person name="Lapidus A."/>
            <person name="Bruce D."/>
            <person name="Goodwin L."/>
            <person name="Pitluck S."/>
            <person name="Peters L."/>
            <person name="Kyrpides N."/>
            <person name="Mavromatis K."/>
            <person name="Ivanova N."/>
            <person name="Mikhailova N."/>
            <person name="Chertkov O."/>
            <person name="Detter J.C."/>
            <person name="Tapia R."/>
            <person name="Han C."/>
            <person name="Land M."/>
            <person name="Hauser L."/>
            <person name="Markowitz V."/>
            <person name="Cheng J.-F."/>
            <person name="Hugenholtz P."/>
            <person name="Woyke T."/>
            <person name="Wu D."/>
            <person name="Spring S."/>
            <person name="Brambilla E."/>
            <person name="Klenk H.-P."/>
            <person name="Eisen J.A."/>
        </authorList>
    </citation>
    <scope>NUCLEOTIDE SEQUENCE [LARGE SCALE GENOMIC DNA]</scope>
    <source>
        <strain evidence="12 13">DSM 13497</strain>
    </source>
</reference>
<feature type="transmembrane region" description="Helical" evidence="9">
    <location>
        <begin position="169"/>
        <end position="188"/>
    </location>
</feature>
<dbReference type="STRING" id="880073.Cabys_2725"/>
<dbReference type="PROSITE" id="PS01022">
    <property type="entry name" value="PTR2_1"/>
    <property type="match status" value="1"/>
</dbReference>
<feature type="transmembrane region" description="Helical" evidence="9">
    <location>
        <begin position="21"/>
        <end position="41"/>
    </location>
</feature>
<dbReference type="PaxDb" id="880073-Calab_3765"/>
<dbReference type="Gene3D" id="1.20.1250.20">
    <property type="entry name" value="MFS general substrate transporter like domains"/>
    <property type="match status" value="2"/>
</dbReference>
<keyword evidence="2 8" id="KW-0813">Transport</keyword>
<evidence type="ECO:0000256" key="9">
    <source>
        <dbReference type="SAM" id="Phobius"/>
    </source>
</evidence>
<dbReference type="PROSITE" id="PS01023">
    <property type="entry name" value="PTR2_2"/>
    <property type="match status" value="1"/>
</dbReference>
<feature type="transmembrane region" description="Helical" evidence="9">
    <location>
        <begin position="99"/>
        <end position="116"/>
    </location>
</feature>
<feature type="transmembrane region" description="Helical" evidence="9">
    <location>
        <begin position="76"/>
        <end position="93"/>
    </location>
</feature>
<keyword evidence="13" id="KW-1185">Reference proteome</keyword>
<dbReference type="RefSeq" id="WP_006930978.1">
    <property type="nucleotide sequence ID" value="NZ_CM001402.1"/>
</dbReference>
<dbReference type="HOGENOM" id="CLU_004790_0_2_0"/>
<dbReference type="InParanoid" id="H1XPJ1"/>
<evidence type="ECO:0000313" key="13">
    <source>
        <dbReference type="Proteomes" id="UP000004671"/>
    </source>
</evidence>
<dbReference type="InterPro" id="IPR000109">
    <property type="entry name" value="POT_fam"/>
</dbReference>
<feature type="transmembrane region" description="Helical" evidence="9">
    <location>
        <begin position="332"/>
        <end position="355"/>
    </location>
</feature>
<dbReference type="PROSITE" id="PS50850">
    <property type="entry name" value="MFS"/>
    <property type="match status" value="1"/>
</dbReference>
<dbReference type="InterPro" id="IPR020846">
    <property type="entry name" value="MFS_dom"/>
</dbReference>
<dbReference type="GO" id="GO:0005886">
    <property type="term" value="C:plasma membrane"/>
    <property type="evidence" value="ECO:0007669"/>
    <property type="project" value="UniProtKB-SubCell"/>
</dbReference>
<keyword evidence="4 8" id="KW-0812">Transmembrane</keyword>
<comment type="subcellular location">
    <subcellularLocation>
        <location evidence="1">Cell membrane</location>
        <topology evidence="1">Multi-pass membrane protein</topology>
    </subcellularLocation>
    <subcellularLocation>
        <location evidence="8">Membrane</location>
        <topology evidence="8">Multi-pass membrane protein</topology>
    </subcellularLocation>
</comment>
<organism evidence="12 13">
    <name type="scientific">Caldithrix abyssi DSM 13497</name>
    <dbReference type="NCBI Taxonomy" id="880073"/>
    <lineage>
        <taxon>Bacteria</taxon>
        <taxon>Pseudomonadati</taxon>
        <taxon>Calditrichota</taxon>
        <taxon>Calditrichia</taxon>
        <taxon>Calditrichales</taxon>
        <taxon>Calditrichaceae</taxon>
        <taxon>Caldithrix</taxon>
    </lineage>
</organism>